<sequence length="101" mass="11343">CMDVMFDEAVQKRGMSLPMFGKLMATNAADIFGLQQKGRIAPGKDADFVFIQPNSSYVLTNDDLEYRHKVSPYVGRTIGARITKTILRGDVIYDIEHHVHA</sequence>
<dbReference type="PANTHER" id="PTHR43668">
    <property type="entry name" value="ALLANTOINASE"/>
    <property type="match status" value="1"/>
</dbReference>
<dbReference type="InterPro" id="IPR006680">
    <property type="entry name" value="Amidohydro-rel"/>
</dbReference>
<feature type="domain" description="Amidohydrolase-related" evidence="1">
    <location>
        <begin position="12"/>
        <end position="91"/>
    </location>
</feature>
<evidence type="ECO:0000313" key="2">
    <source>
        <dbReference type="EMBL" id="ETJ36318.1"/>
    </source>
</evidence>
<accession>W1Y1C1</accession>
<protein>
    <submittedName>
        <fullName evidence="2">Allantoinase</fullName>
    </submittedName>
</protein>
<comment type="caution">
    <text evidence="2">The sequence shown here is derived from an EMBL/GenBank/DDBJ whole genome shotgun (WGS) entry which is preliminary data.</text>
</comment>
<dbReference type="InterPro" id="IPR050138">
    <property type="entry name" value="DHOase/Allantoinase_Hydrolase"/>
</dbReference>
<dbReference type="PANTHER" id="PTHR43668:SF4">
    <property type="entry name" value="ALLANTOINASE"/>
    <property type="match status" value="1"/>
</dbReference>
<proteinExistence type="predicted"/>
<dbReference type="EMBL" id="AZMM01009410">
    <property type="protein sequence ID" value="ETJ36318.1"/>
    <property type="molecule type" value="Genomic_DNA"/>
</dbReference>
<name>W1Y1C1_9ZZZZ</name>
<dbReference type="Gene3D" id="3.20.20.140">
    <property type="entry name" value="Metal-dependent hydrolases"/>
    <property type="match status" value="1"/>
</dbReference>
<dbReference type="InterPro" id="IPR011059">
    <property type="entry name" value="Metal-dep_hydrolase_composite"/>
</dbReference>
<reference evidence="2" key="1">
    <citation type="submission" date="2013-12" db="EMBL/GenBank/DDBJ databases">
        <title>A Varibaculum cambriense genome reconstructed from a premature infant gut community with otherwise low bacterial novelty that shifts toward anaerobic metabolism during the third week of life.</title>
        <authorList>
            <person name="Brown C.T."/>
            <person name="Sharon I."/>
            <person name="Thomas B.C."/>
            <person name="Castelle C.J."/>
            <person name="Morowitz M.J."/>
            <person name="Banfield J.F."/>
        </authorList>
    </citation>
    <scope>NUCLEOTIDE SEQUENCE</scope>
</reference>
<feature type="non-terminal residue" evidence="2">
    <location>
        <position position="1"/>
    </location>
</feature>
<dbReference type="GO" id="GO:0004038">
    <property type="term" value="F:allantoinase activity"/>
    <property type="evidence" value="ECO:0007669"/>
    <property type="project" value="TreeGrafter"/>
</dbReference>
<evidence type="ECO:0000259" key="1">
    <source>
        <dbReference type="Pfam" id="PF01979"/>
    </source>
</evidence>
<organism evidence="2">
    <name type="scientific">human gut metagenome</name>
    <dbReference type="NCBI Taxonomy" id="408170"/>
    <lineage>
        <taxon>unclassified sequences</taxon>
        <taxon>metagenomes</taxon>
        <taxon>organismal metagenomes</taxon>
    </lineage>
</organism>
<dbReference type="AlphaFoldDB" id="W1Y1C1"/>
<gene>
    <name evidence="2" type="ORF">Q604_UNBC09410G0001</name>
</gene>
<dbReference type="Pfam" id="PF01979">
    <property type="entry name" value="Amidohydro_1"/>
    <property type="match status" value="1"/>
</dbReference>
<dbReference type="GO" id="GO:0006145">
    <property type="term" value="P:purine nucleobase catabolic process"/>
    <property type="evidence" value="ECO:0007669"/>
    <property type="project" value="TreeGrafter"/>
</dbReference>
<feature type="non-terminal residue" evidence="2">
    <location>
        <position position="101"/>
    </location>
</feature>
<dbReference type="Gene3D" id="2.30.40.10">
    <property type="entry name" value="Urease, subunit C, domain 1"/>
    <property type="match status" value="1"/>
</dbReference>
<dbReference type="SUPFAM" id="SSF51338">
    <property type="entry name" value="Composite domain of metallo-dependent hydrolases"/>
    <property type="match status" value="1"/>
</dbReference>
<dbReference type="GO" id="GO:0005737">
    <property type="term" value="C:cytoplasm"/>
    <property type="evidence" value="ECO:0007669"/>
    <property type="project" value="TreeGrafter"/>
</dbReference>